<feature type="transmembrane region" description="Helical" evidence="1">
    <location>
        <begin position="186"/>
        <end position="207"/>
    </location>
</feature>
<keyword evidence="4" id="KW-1185">Reference proteome</keyword>
<keyword evidence="1" id="KW-0812">Transmembrane</keyword>
<protein>
    <submittedName>
        <fullName evidence="3">Uncharacterized protein</fullName>
    </submittedName>
</protein>
<comment type="caution">
    <text evidence="3">The sequence shown here is derived from an EMBL/GenBank/DDBJ whole genome shotgun (WGS) entry which is preliminary data.</text>
</comment>
<accession>A0A8J7D4G5</accession>
<keyword evidence="2" id="KW-0732">Signal</keyword>
<keyword evidence="1" id="KW-1133">Transmembrane helix</keyword>
<feature type="signal peptide" evidence="2">
    <location>
        <begin position="1"/>
        <end position="27"/>
    </location>
</feature>
<keyword evidence="1" id="KW-0472">Membrane</keyword>
<dbReference type="EMBL" id="JADEXS010000583">
    <property type="protein sequence ID" value="MBE9026343.1"/>
    <property type="molecule type" value="Genomic_DNA"/>
</dbReference>
<dbReference type="AlphaFoldDB" id="A0A8J7D4G5"/>
<evidence type="ECO:0000313" key="3">
    <source>
        <dbReference type="EMBL" id="MBE9026343.1"/>
    </source>
</evidence>
<organism evidence="3 4">
    <name type="scientific">Desmonostoc muscorum LEGE 12446</name>
    <dbReference type="NCBI Taxonomy" id="1828758"/>
    <lineage>
        <taxon>Bacteria</taxon>
        <taxon>Bacillati</taxon>
        <taxon>Cyanobacteriota</taxon>
        <taxon>Cyanophyceae</taxon>
        <taxon>Nostocales</taxon>
        <taxon>Nostocaceae</taxon>
        <taxon>Desmonostoc</taxon>
    </lineage>
</organism>
<name>A0A8J7D4G5_DESMC</name>
<proteinExistence type="predicted"/>
<evidence type="ECO:0000313" key="4">
    <source>
        <dbReference type="Proteomes" id="UP000622533"/>
    </source>
</evidence>
<evidence type="ECO:0000256" key="1">
    <source>
        <dbReference type="SAM" id="Phobius"/>
    </source>
</evidence>
<reference evidence="3" key="1">
    <citation type="submission" date="2020-10" db="EMBL/GenBank/DDBJ databases">
        <authorList>
            <person name="Castelo-Branco R."/>
            <person name="Eusebio N."/>
            <person name="Adriana R."/>
            <person name="Vieira A."/>
            <person name="Brugerolle De Fraissinette N."/>
            <person name="Rezende De Castro R."/>
            <person name="Schneider M.P."/>
            <person name="Vasconcelos V."/>
            <person name="Leao P.N."/>
        </authorList>
    </citation>
    <scope>NUCLEOTIDE SEQUENCE</scope>
    <source>
        <strain evidence="3">LEGE 12446</strain>
    </source>
</reference>
<feature type="chain" id="PRO_5035318069" evidence="2">
    <location>
        <begin position="28"/>
        <end position="217"/>
    </location>
</feature>
<gene>
    <name evidence="3" type="ORF">IQ276_29170</name>
</gene>
<evidence type="ECO:0000256" key="2">
    <source>
        <dbReference type="SAM" id="SignalP"/>
    </source>
</evidence>
<dbReference type="RefSeq" id="WP_193922037.1">
    <property type="nucleotide sequence ID" value="NZ_JADEXS020000001.1"/>
</dbReference>
<sequence>MKNIKNILKILVLLTLITYVQLPAAWADVLTPGESPIAYCFQIANINKYSNYFIIAHIQSQNPNLPTYNRILKQGKCLGLNGYREYSDVYAIQKSQVKSQEIITTDEDEALKDFNAKKPLLIPAGININSPRTMSAIYGVKQVTDILEIVTIKEKSLDLKYKEVVYTSQWGTSERKAYQIDNQRPLPFNFLLMIFIVVFITGIVLVYKKLNFFKINN</sequence>
<dbReference type="Proteomes" id="UP000622533">
    <property type="component" value="Unassembled WGS sequence"/>
</dbReference>